<name>A0A0B6ARS8_PRIM2</name>
<sequence length="180" mass="20699">MKKIVDQKFTFLNLQHIKIAYIIQTLGVLLILGHDFLKGGLEKMKANSLWVLFILSSVVYGYLSLSISVEQEKEIKRPFRSFLLSLFVLLVIGSITAYLTSVTSGFNWSNGVLFGGIIFVCGLIAMNYAYHLRKNNKMNGKMMNKRRPCSRSSLFLRIIHITITRSNPILCYQYFTLKFR</sequence>
<dbReference type="HOGENOM" id="CLU_124293_0_0_9"/>
<gene>
    <name evidence="2" type="ORF">BG04_586</name>
</gene>
<dbReference type="AlphaFoldDB" id="A0A0B6ARS8"/>
<accession>A0A0B6ARS8</accession>
<feature type="transmembrane region" description="Helical" evidence="1">
    <location>
        <begin position="20"/>
        <end position="37"/>
    </location>
</feature>
<dbReference type="GeneID" id="93644086"/>
<keyword evidence="1" id="KW-1133">Transmembrane helix</keyword>
<feature type="transmembrane region" description="Helical" evidence="1">
    <location>
        <begin position="154"/>
        <end position="175"/>
    </location>
</feature>
<dbReference type="RefSeq" id="WP_230586519.1">
    <property type="nucleotide sequence ID" value="NZ_BCVB01000012.1"/>
</dbReference>
<feature type="transmembrane region" description="Helical" evidence="1">
    <location>
        <begin position="49"/>
        <end position="69"/>
    </location>
</feature>
<dbReference type="KEGG" id="bmeg:BG04_586"/>
<keyword evidence="1" id="KW-0472">Membrane</keyword>
<evidence type="ECO:0000256" key="1">
    <source>
        <dbReference type="SAM" id="Phobius"/>
    </source>
</evidence>
<dbReference type="EMBL" id="CP009920">
    <property type="protein sequence ID" value="AJI22554.1"/>
    <property type="molecule type" value="Genomic_DNA"/>
</dbReference>
<feature type="transmembrane region" description="Helical" evidence="1">
    <location>
        <begin position="81"/>
        <end position="100"/>
    </location>
</feature>
<feature type="transmembrane region" description="Helical" evidence="1">
    <location>
        <begin position="112"/>
        <end position="133"/>
    </location>
</feature>
<protein>
    <submittedName>
        <fullName evidence="2">Putative membrane protein</fullName>
    </submittedName>
</protein>
<dbReference type="Proteomes" id="UP000031829">
    <property type="component" value="Chromosome"/>
</dbReference>
<reference evidence="2 3" key="1">
    <citation type="journal article" date="2015" name="Genome Announc.">
        <title>Complete genome sequences for 35 biothreat assay-relevant bacillus species.</title>
        <authorList>
            <person name="Johnson S.L."/>
            <person name="Daligault H.E."/>
            <person name="Davenport K.W."/>
            <person name="Jaissle J."/>
            <person name="Frey K.G."/>
            <person name="Ladner J.T."/>
            <person name="Broomall S.M."/>
            <person name="Bishop-Lilly K.A."/>
            <person name="Bruce D.C."/>
            <person name="Gibbons H.S."/>
            <person name="Coyne S.R."/>
            <person name="Lo C.C."/>
            <person name="Meincke L."/>
            <person name="Munk A.C."/>
            <person name="Koroleva G.I."/>
            <person name="Rosenzweig C.N."/>
            <person name="Palacios G.F."/>
            <person name="Redden C.L."/>
            <person name="Minogue T.D."/>
            <person name="Chain P.S."/>
        </authorList>
    </citation>
    <scope>NUCLEOTIDE SEQUENCE [LARGE SCALE GENOMIC DNA]</scope>
    <source>
        <strain evidence="3">ATCC 14581 / DSM 32 / JCM 2506 / NBRC 15308 / NCIMB 9376 / NCTC 10342 / NRRL B-14308 / VKM B-512</strain>
    </source>
</reference>
<evidence type="ECO:0000313" key="3">
    <source>
        <dbReference type="Proteomes" id="UP000031829"/>
    </source>
</evidence>
<evidence type="ECO:0000313" key="2">
    <source>
        <dbReference type="EMBL" id="AJI22554.1"/>
    </source>
</evidence>
<organism evidence="2 3">
    <name type="scientific">Priestia megaterium (strain ATCC 14581 / DSM 32 / CCUG 1817 / JCM 2506 / NBRC 15308 / NCIMB 9376 / NCTC 10342 / NRRL B-14308 / VKM B-512 / Ford 19)</name>
    <name type="common">Bacillus megaterium</name>
    <dbReference type="NCBI Taxonomy" id="1348623"/>
    <lineage>
        <taxon>Bacteria</taxon>
        <taxon>Bacillati</taxon>
        <taxon>Bacillota</taxon>
        <taxon>Bacilli</taxon>
        <taxon>Bacillales</taxon>
        <taxon>Bacillaceae</taxon>
        <taxon>Priestia</taxon>
    </lineage>
</organism>
<proteinExistence type="predicted"/>
<keyword evidence="1" id="KW-0812">Transmembrane</keyword>